<feature type="region of interest" description="Disordered" evidence="5">
    <location>
        <begin position="396"/>
        <end position="423"/>
    </location>
</feature>
<keyword evidence="4 6" id="KW-0472">Membrane</keyword>
<name>A0A9W9NGN0_9EURO</name>
<dbReference type="AlphaFoldDB" id="A0A9W9NGN0"/>
<feature type="region of interest" description="Disordered" evidence="5">
    <location>
        <begin position="354"/>
        <end position="381"/>
    </location>
</feature>
<organism evidence="7 8">
    <name type="scientific">Penicillium chermesinum</name>
    <dbReference type="NCBI Taxonomy" id="63820"/>
    <lineage>
        <taxon>Eukaryota</taxon>
        <taxon>Fungi</taxon>
        <taxon>Dikarya</taxon>
        <taxon>Ascomycota</taxon>
        <taxon>Pezizomycotina</taxon>
        <taxon>Eurotiomycetes</taxon>
        <taxon>Eurotiomycetidae</taxon>
        <taxon>Eurotiales</taxon>
        <taxon>Aspergillaceae</taxon>
        <taxon>Penicillium</taxon>
    </lineage>
</organism>
<evidence type="ECO:0000256" key="2">
    <source>
        <dbReference type="ARBA" id="ARBA00022692"/>
    </source>
</evidence>
<feature type="transmembrane region" description="Helical" evidence="6">
    <location>
        <begin position="38"/>
        <end position="60"/>
    </location>
</feature>
<dbReference type="OrthoDB" id="5348404at2759"/>
<keyword evidence="8" id="KW-1185">Reference proteome</keyword>
<evidence type="ECO:0000256" key="6">
    <source>
        <dbReference type="SAM" id="Phobius"/>
    </source>
</evidence>
<evidence type="ECO:0000256" key="4">
    <source>
        <dbReference type="ARBA" id="ARBA00023136"/>
    </source>
</evidence>
<feature type="transmembrane region" description="Helical" evidence="6">
    <location>
        <begin position="276"/>
        <end position="297"/>
    </location>
</feature>
<reference evidence="7" key="2">
    <citation type="journal article" date="2023" name="IMA Fungus">
        <title>Comparative genomic study of the Penicillium genus elucidates a diverse pangenome and 15 lateral gene transfer events.</title>
        <authorList>
            <person name="Petersen C."/>
            <person name="Sorensen T."/>
            <person name="Nielsen M.R."/>
            <person name="Sondergaard T.E."/>
            <person name="Sorensen J.L."/>
            <person name="Fitzpatrick D.A."/>
            <person name="Frisvad J.C."/>
            <person name="Nielsen K.L."/>
        </authorList>
    </citation>
    <scope>NUCLEOTIDE SEQUENCE</scope>
    <source>
        <strain evidence="7">IBT 19713</strain>
    </source>
</reference>
<feature type="transmembrane region" description="Helical" evidence="6">
    <location>
        <begin position="233"/>
        <end position="256"/>
    </location>
</feature>
<keyword evidence="3 6" id="KW-1133">Transmembrane helix</keyword>
<feature type="transmembrane region" description="Helical" evidence="6">
    <location>
        <begin position="160"/>
        <end position="178"/>
    </location>
</feature>
<protein>
    <recommendedName>
        <fullName evidence="9">Organic solute transporter Ostalpha-domain-containing protein</fullName>
    </recommendedName>
</protein>
<comment type="subcellular location">
    <subcellularLocation>
        <location evidence="1">Membrane</location>
        <topology evidence="1">Multi-pass membrane protein</topology>
    </subcellularLocation>
</comment>
<dbReference type="SMART" id="SM01417">
    <property type="entry name" value="Solute_trans_a"/>
    <property type="match status" value="1"/>
</dbReference>
<feature type="transmembrane region" description="Helical" evidence="6">
    <location>
        <begin position="104"/>
        <end position="124"/>
    </location>
</feature>
<accession>A0A9W9NGN0</accession>
<evidence type="ECO:0000256" key="1">
    <source>
        <dbReference type="ARBA" id="ARBA00004141"/>
    </source>
</evidence>
<comment type="caution">
    <text evidence="7">The sequence shown here is derived from an EMBL/GenBank/DDBJ whole genome shotgun (WGS) entry which is preliminary data.</text>
</comment>
<evidence type="ECO:0000256" key="3">
    <source>
        <dbReference type="ARBA" id="ARBA00022989"/>
    </source>
</evidence>
<dbReference type="Pfam" id="PF03619">
    <property type="entry name" value="Solute_trans_a"/>
    <property type="match status" value="1"/>
</dbReference>
<sequence>MGLFDDDHHGHNHTCPMPIDYAVDGEKPFIGSISFHKFNMILSGGCTVLVILTVFILMALHATHLSRPREQIKIMKISALLPLYSITSWLCLAFPHQAAYIDPWISVFESAALGSFFLLMCEFISTDSRTELDLFFSAFQVPQKKGDKKRIGGLAWFRKSWIAIFQYPPIAVLIAIVTDITEAASVYCEESSKPYFAHIWLMVVGSFSLTFAITSIFGFYTALKTELKGHSPLLKLMAFKLIVGLSFLETILFTILKSTNALKPNSTLTYGDVNFGLPNLIVCLQTVPFALFFPFAYSHKPYLLSCQKASGLLTAEYSQGTYQNLPEETDLLRYQATGAIKFAFNMATKAKDRQSRTDVYSRSQNTNYDMSYESDRPSSNEHLMLPGYGQNVYAGYEPAYDPHGRSPSLQAFGDRRDGPHGPY</sequence>
<gene>
    <name evidence="7" type="ORF">N7468_008831</name>
</gene>
<dbReference type="EMBL" id="JAPQKS010000007">
    <property type="protein sequence ID" value="KAJ5219627.1"/>
    <property type="molecule type" value="Genomic_DNA"/>
</dbReference>
<reference evidence="7" key="1">
    <citation type="submission" date="2022-11" db="EMBL/GenBank/DDBJ databases">
        <authorList>
            <person name="Petersen C."/>
        </authorList>
    </citation>
    <scope>NUCLEOTIDE SEQUENCE</scope>
    <source>
        <strain evidence="7">IBT 19713</strain>
    </source>
</reference>
<evidence type="ECO:0000313" key="8">
    <source>
        <dbReference type="Proteomes" id="UP001150941"/>
    </source>
</evidence>
<dbReference type="PANTHER" id="PTHR23423">
    <property type="entry name" value="ORGANIC SOLUTE TRANSPORTER-RELATED"/>
    <property type="match status" value="1"/>
</dbReference>
<evidence type="ECO:0000256" key="5">
    <source>
        <dbReference type="SAM" id="MobiDB-lite"/>
    </source>
</evidence>
<proteinExistence type="predicted"/>
<keyword evidence="2 6" id="KW-0812">Transmembrane</keyword>
<feature type="transmembrane region" description="Helical" evidence="6">
    <location>
        <begin position="81"/>
        <end position="98"/>
    </location>
</feature>
<dbReference type="GO" id="GO:0016020">
    <property type="term" value="C:membrane"/>
    <property type="evidence" value="ECO:0007669"/>
    <property type="project" value="UniProtKB-SubCell"/>
</dbReference>
<dbReference type="GeneID" id="83205430"/>
<dbReference type="Proteomes" id="UP001150941">
    <property type="component" value="Unassembled WGS sequence"/>
</dbReference>
<evidence type="ECO:0008006" key="9">
    <source>
        <dbReference type="Google" id="ProtNLM"/>
    </source>
</evidence>
<feature type="compositionally biased region" description="Basic and acidic residues" evidence="5">
    <location>
        <begin position="413"/>
        <end position="423"/>
    </location>
</feature>
<feature type="transmembrane region" description="Helical" evidence="6">
    <location>
        <begin position="198"/>
        <end position="221"/>
    </location>
</feature>
<feature type="compositionally biased region" description="Polar residues" evidence="5">
    <location>
        <begin position="357"/>
        <end position="369"/>
    </location>
</feature>
<dbReference type="RefSeq" id="XP_058326457.1">
    <property type="nucleotide sequence ID" value="XM_058478127.1"/>
</dbReference>
<dbReference type="InterPro" id="IPR005178">
    <property type="entry name" value="Ostalpha/TMEM184C"/>
</dbReference>
<evidence type="ECO:0000313" key="7">
    <source>
        <dbReference type="EMBL" id="KAJ5219627.1"/>
    </source>
</evidence>